<evidence type="ECO:0000313" key="2">
    <source>
        <dbReference type="Proteomes" id="UP000245790"/>
    </source>
</evidence>
<dbReference type="OrthoDB" id="6182692at2"/>
<dbReference type="EMBL" id="QGGU01000010">
    <property type="protein sequence ID" value="PWK47872.1"/>
    <property type="molecule type" value="Genomic_DNA"/>
</dbReference>
<dbReference type="AlphaFoldDB" id="A0A316FIF2"/>
<protein>
    <submittedName>
        <fullName evidence="1">Uncharacterized protein</fullName>
    </submittedName>
</protein>
<keyword evidence="2" id="KW-1185">Reference proteome</keyword>
<name>A0A316FIF2_9GAMM</name>
<gene>
    <name evidence="1" type="ORF">C8D97_11087</name>
</gene>
<reference evidence="1 2" key="1">
    <citation type="submission" date="2018-05" db="EMBL/GenBank/DDBJ databases">
        <title>Genomic Encyclopedia of Type Strains, Phase IV (KMG-IV): sequencing the most valuable type-strain genomes for metagenomic binning, comparative biology and taxonomic classification.</title>
        <authorList>
            <person name="Goeker M."/>
        </authorList>
    </citation>
    <scope>NUCLEOTIDE SEQUENCE [LARGE SCALE GENOMIC DNA]</scope>
    <source>
        <strain evidence="1 2">DSM 25350</strain>
    </source>
</reference>
<dbReference type="RefSeq" id="WP_109764410.1">
    <property type="nucleotide sequence ID" value="NZ_QGGU01000010.1"/>
</dbReference>
<organism evidence="1 2">
    <name type="scientific">Pleionea mediterranea</name>
    <dbReference type="NCBI Taxonomy" id="523701"/>
    <lineage>
        <taxon>Bacteria</taxon>
        <taxon>Pseudomonadati</taxon>
        <taxon>Pseudomonadota</taxon>
        <taxon>Gammaproteobacteria</taxon>
        <taxon>Oceanospirillales</taxon>
        <taxon>Pleioneaceae</taxon>
        <taxon>Pleionea</taxon>
    </lineage>
</organism>
<accession>A0A316FIF2</accession>
<sequence length="116" mass="13610">MSDSNATQTRLEIISDRTKDAHARIQQDFQSINPVVGLNRRMRNVGFPVDTITIDCLQTRRRIIILLNDETPETVQYQFAFKDKDPSSEFKTIQFNELTEQMLYDWIVSYFSSDKN</sequence>
<proteinExistence type="predicted"/>
<evidence type="ECO:0000313" key="1">
    <source>
        <dbReference type="EMBL" id="PWK47872.1"/>
    </source>
</evidence>
<dbReference type="Proteomes" id="UP000245790">
    <property type="component" value="Unassembled WGS sequence"/>
</dbReference>
<comment type="caution">
    <text evidence="1">The sequence shown here is derived from an EMBL/GenBank/DDBJ whole genome shotgun (WGS) entry which is preliminary data.</text>
</comment>